<dbReference type="Proteomes" id="UP000623467">
    <property type="component" value="Unassembled WGS sequence"/>
</dbReference>
<evidence type="ECO:0000256" key="1">
    <source>
        <dbReference type="SAM" id="MobiDB-lite"/>
    </source>
</evidence>
<comment type="caution">
    <text evidence="2">The sequence shown here is derived from an EMBL/GenBank/DDBJ whole genome shotgun (WGS) entry which is preliminary data.</text>
</comment>
<protein>
    <submittedName>
        <fullName evidence="2">Ent-kaurene synthase</fullName>
    </submittedName>
</protein>
<dbReference type="EMBL" id="JACAZH010000002">
    <property type="protein sequence ID" value="KAF7375157.1"/>
    <property type="molecule type" value="Genomic_DNA"/>
</dbReference>
<accession>A0A8H6ZD13</accession>
<keyword evidence="3" id="KW-1185">Reference proteome</keyword>
<feature type="region of interest" description="Disordered" evidence="1">
    <location>
        <begin position="311"/>
        <end position="351"/>
    </location>
</feature>
<evidence type="ECO:0000313" key="2">
    <source>
        <dbReference type="EMBL" id="KAF7375157.1"/>
    </source>
</evidence>
<dbReference type="OrthoDB" id="3066394at2759"/>
<reference evidence="2" key="1">
    <citation type="submission" date="2020-05" db="EMBL/GenBank/DDBJ databases">
        <title>Mycena genomes resolve the evolution of fungal bioluminescence.</title>
        <authorList>
            <person name="Tsai I.J."/>
        </authorList>
    </citation>
    <scope>NUCLEOTIDE SEQUENCE</scope>
    <source>
        <strain evidence="2">160909Yilan</strain>
    </source>
</reference>
<organism evidence="2 3">
    <name type="scientific">Mycena sanguinolenta</name>
    <dbReference type="NCBI Taxonomy" id="230812"/>
    <lineage>
        <taxon>Eukaryota</taxon>
        <taxon>Fungi</taxon>
        <taxon>Dikarya</taxon>
        <taxon>Basidiomycota</taxon>
        <taxon>Agaricomycotina</taxon>
        <taxon>Agaricomycetes</taxon>
        <taxon>Agaricomycetidae</taxon>
        <taxon>Agaricales</taxon>
        <taxon>Marasmiineae</taxon>
        <taxon>Mycenaceae</taxon>
        <taxon>Mycena</taxon>
    </lineage>
</organism>
<name>A0A8H6ZD13_9AGAR</name>
<evidence type="ECO:0000313" key="3">
    <source>
        <dbReference type="Proteomes" id="UP000623467"/>
    </source>
</evidence>
<gene>
    <name evidence="2" type="ORF">MSAN_00402200</name>
</gene>
<sequence length="415" mass="45924">MAVLCRIWNDWGSKKRDIAERNISGMNFPEFAEMTEEQVKAQMRRISDYELRCFHASLADLRQAAKEVMGEAKDSLALSEFVKNASDESLEHACNLGEIALHQRFFAYFYRLPPSERPCGSFKVTFYLFPGNWGPHNIQTIALQVLSGTTLSLIATKSGLYVEGMTERSGAEVIRIIFGVLSCRLPDRQVQSTFDDVFSPIVRSAQAAYITYHERKTSSDPTTCPQNLAEGDLARTERFTIVRTSFSHLQSNPPPTVQLKLGPVLQAIVSVSYSASTEVEPIVETTRELPTASDSSPGLLPADPVNVTAEVARDGSRSPNPCRSPLVSPPRVLKPHLRASAPSPPSPLRDLYRASRSLSVPPRRVRFSDDDSGPLLSGLHPVPRRVYFALTPPPVFAPAGRNRSLVFNPKTCSRI</sequence>
<proteinExistence type="predicted"/>
<dbReference type="AlphaFoldDB" id="A0A8H6ZD13"/>